<feature type="repeat" description="ANK" evidence="3">
    <location>
        <begin position="436"/>
        <end position="468"/>
    </location>
</feature>
<dbReference type="Proteomes" id="UP001174936">
    <property type="component" value="Unassembled WGS sequence"/>
</dbReference>
<evidence type="ECO:0000256" key="3">
    <source>
        <dbReference type="PROSITE-ProRule" id="PRU00023"/>
    </source>
</evidence>
<dbReference type="InterPro" id="IPR002110">
    <property type="entry name" value="Ankyrin_rpt"/>
</dbReference>
<dbReference type="PANTHER" id="PTHR24126:SF14">
    <property type="entry name" value="ANK_REP_REGION DOMAIN-CONTAINING PROTEIN"/>
    <property type="match status" value="1"/>
</dbReference>
<evidence type="ECO:0000313" key="7">
    <source>
        <dbReference type="Proteomes" id="UP001174936"/>
    </source>
</evidence>
<dbReference type="Pfam" id="PF00023">
    <property type="entry name" value="Ank"/>
    <property type="match status" value="2"/>
</dbReference>
<feature type="region of interest" description="Disordered" evidence="4">
    <location>
        <begin position="273"/>
        <end position="292"/>
    </location>
</feature>
<evidence type="ECO:0000313" key="6">
    <source>
        <dbReference type="EMBL" id="KAK0639385.1"/>
    </source>
</evidence>
<comment type="caution">
    <text evidence="6">The sequence shown here is derived from an EMBL/GenBank/DDBJ whole genome shotgun (WGS) entry which is preliminary data.</text>
</comment>
<feature type="region of interest" description="Disordered" evidence="4">
    <location>
        <begin position="333"/>
        <end position="373"/>
    </location>
</feature>
<dbReference type="PANTHER" id="PTHR24126">
    <property type="entry name" value="ANKYRIN REPEAT, PH AND SEC7 DOMAIN CONTAINING PROTEIN SECG-RELATED"/>
    <property type="match status" value="1"/>
</dbReference>
<dbReference type="AlphaFoldDB" id="A0AA39XT93"/>
<sequence length="735" mass="82726">MANQVFPKPIRPSKPADWMVLYDSIHQLYWIEDRTLEDTMSIVQDRHNFYATSASFHPACGNPALLTIRAGKKQWVSKLQQWKLKKNISSKKMERIVQIQRKRRDENRKETRFLFRGRPITENNIARWQKRRKKVADQRTVSPLPQAVSTPSDIAYDTASERTSSRPPSEAPLDSRHDGSIPQSSPQHNWSTSPSNTPAPFFSLDNAMGAIKNPDGDLFLMSNAWNSPQFHLPSKLPTSGRSQPSGENVPFVSALGECDADQPWPSDELFGAQDFKGGVNERKPEPNADEDIILSSPDYSQYLNFSPEISQSRLSELDERELNIHSKDRTIEFTQDSMSNFSSRPDDDEDDDEDDDVVEISRDEMYDSDSTDSSVATIRAHDYDVALQHHRTTAFQRPATKADWNQGLRAAARIGDVDLMQHHLESGADIESRSESGMNALHAAVFYGHFAASALLIQRGADVEALVHGVCEVPYTSDDVRRVAVLVGPRPIHLAASRGNVDILSLLLDNHAEPHGTGIDRFTALNWAEKFCLQPIIKLLVDRGAVFRHPIGLAFDKDMKRIVFGLKALIEATMSGSVRLVQLALNKYDHHVNSRDDYGNPLLSLAVAGNFEQLADLLLAEGADATAVDAAGRTPLDLATEIGNEAMAGLLYGKYCVDFYEKNGQREMAASLAWERLSLNPRSWCWSAVLRRVNRRHARELNVEREEWFRKGSAIRMLNSRRLEPWTLDFSEWVA</sequence>
<proteinExistence type="predicted"/>
<evidence type="ECO:0000259" key="5">
    <source>
        <dbReference type="Pfam" id="PF14420"/>
    </source>
</evidence>
<feature type="compositionally biased region" description="Acidic residues" evidence="4">
    <location>
        <begin position="346"/>
        <end position="358"/>
    </location>
</feature>
<evidence type="ECO:0000256" key="1">
    <source>
        <dbReference type="ARBA" id="ARBA00022737"/>
    </source>
</evidence>
<dbReference type="InterPro" id="IPR036770">
    <property type="entry name" value="Ankyrin_rpt-contain_sf"/>
</dbReference>
<reference evidence="6" key="1">
    <citation type="submission" date="2023-06" db="EMBL/GenBank/DDBJ databases">
        <title>Genome-scale phylogeny and comparative genomics of the fungal order Sordariales.</title>
        <authorList>
            <consortium name="Lawrence Berkeley National Laboratory"/>
            <person name="Hensen N."/>
            <person name="Bonometti L."/>
            <person name="Westerberg I."/>
            <person name="Brannstrom I.O."/>
            <person name="Guillou S."/>
            <person name="Cros-Aarteil S."/>
            <person name="Calhoun S."/>
            <person name="Haridas S."/>
            <person name="Kuo A."/>
            <person name="Mondo S."/>
            <person name="Pangilinan J."/>
            <person name="Riley R."/>
            <person name="Labutti K."/>
            <person name="Andreopoulos B."/>
            <person name="Lipzen A."/>
            <person name="Chen C."/>
            <person name="Yanf M."/>
            <person name="Daum C."/>
            <person name="Ng V."/>
            <person name="Clum A."/>
            <person name="Steindorff A."/>
            <person name="Ohm R."/>
            <person name="Martin F."/>
            <person name="Silar P."/>
            <person name="Natvig D."/>
            <person name="Lalanne C."/>
            <person name="Gautier V."/>
            <person name="Ament-Velasquez S.L."/>
            <person name="Kruys A."/>
            <person name="Hutchinson M.I."/>
            <person name="Powell A.J."/>
            <person name="Barry K."/>
            <person name="Miller A.N."/>
            <person name="Grigoriev I.V."/>
            <person name="Debuchy R."/>
            <person name="Gladieux P."/>
            <person name="Thoren M.H."/>
            <person name="Johannesson H."/>
        </authorList>
    </citation>
    <scope>NUCLEOTIDE SEQUENCE</scope>
    <source>
        <strain evidence="6">SMH2532-1</strain>
    </source>
</reference>
<evidence type="ECO:0000256" key="4">
    <source>
        <dbReference type="SAM" id="MobiDB-lite"/>
    </source>
</evidence>
<dbReference type="SUPFAM" id="SSF48403">
    <property type="entry name" value="Ankyrin repeat"/>
    <property type="match status" value="1"/>
</dbReference>
<dbReference type="PROSITE" id="PS50297">
    <property type="entry name" value="ANK_REP_REGION"/>
    <property type="match status" value="2"/>
</dbReference>
<keyword evidence="1" id="KW-0677">Repeat</keyword>
<dbReference type="SMART" id="SM00248">
    <property type="entry name" value="ANK"/>
    <property type="match status" value="7"/>
</dbReference>
<protein>
    <submittedName>
        <fullName evidence="6">Ankyrin repeat-containing domain protein</fullName>
    </submittedName>
</protein>
<dbReference type="InterPro" id="IPR025676">
    <property type="entry name" value="Clr5_dom"/>
</dbReference>
<gene>
    <name evidence="6" type="ORF">B0T16DRAFT_383009</name>
</gene>
<keyword evidence="7" id="KW-1185">Reference proteome</keyword>
<feature type="repeat" description="ANK" evidence="3">
    <location>
        <begin position="487"/>
        <end position="513"/>
    </location>
</feature>
<feature type="compositionally biased region" description="Polar residues" evidence="4">
    <location>
        <begin position="139"/>
        <end position="152"/>
    </location>
</feature>
<feature type="repeat" description="ANK" evidence="3">
    <location>
        <begin position="598"/>
        <end position="630"/>
    </location>
</feature>
<accession>A0AA39XT93</accession>
<dbReference type="Pfam" id="PF12796">
    <property type="entry name" value="Ank_2"/>
    <property type="match status" value="1"/>
</dbReference>
<evidence type="ECO:0000256" key="2">
    <source>
        <dbReference type="ARBA" id="ARBA00023043"/>
    </source>
</evidence>
<keyword evidence="2 3" id="KW-0040">ANK repeat</keyword>
<dbReference type="Gene3D" id="1.25.40.20">
    <property type="entry name" value="Ankyrin repeat-containing domain"/>
    <property type="match status" value="1"/>
</dbReference>
<name>A0AA39XT93_9PEZI</name>
<organism evidence="6 7">
    <name type="scientific">Cercophora newfieldiana</name>
    <dbReference type="NCBI Taxonomy" id="92897"/>
    <lineage>
        <taxon>Eukaryota</taxon>
        <taxon>Fungi</taxon>
        <taxon>Dikarya</taxon>
        <taxon>Ascomycota</taxon>
        <taxon>Pezizomycotina</taxon>
        <taxon>Sordariomycetes</taxon>
        <taxon>Sordariomycetidae</taxon>
        <taxon>Sordariales</taxon>
        <taxon>Lasiosphaeriaceae</taxon>
        <taxon>Cercophora</taxon>
    </lineage>
</organism>
<feature type="domain" description="Clr5" evidence="5">
    <location>
        <begin position="15"/>
        <end position="86"/>
    </location>
</feature>
<dbReference type="Pfam" id="PF14420">
    <property type="entry name" value="Clr5"/>
    <property type="match status" value="1"/>
</dbReference>
<feature type="region of interest" description="Disordered" evidence="4">
    <location>
        <begin position="131"/>
        <end position="198"/>
    </location>
</feature>
<feature type="compositionally biased region" description="Polar residues" evidence="4">
    <location>
        <begin position="181"/>
        <end position="198"/>
    </location>
</feature>
<dbReference type="EMBL" id="JAULSV010000007">
    <property type="protein sequence ID" value="KAK0639385.1"/>
    <property type="molecule type" value="Genomic_DNA"/>
</dbReference>
<dbReference type="PROSITE" id="PS50088">
    <property type="entry name" value="ANK_REPEAT"/>
    <property type="match status" value="3"/>
</dbReference>
<feature type="compositionally biased region" description="Polar residues" evidence="4">
    <location>
        <begin position="333"/>
        <end position="343"/>
    </location>
</feature>